<protein>
    <recommendedName>
        <fullName evidence="2">ADP-ribosyl cyclase/cyclic ADP-ribose hydrolase</fullName>
        <ecNumber evidence="2">3.2.2.6</ecNumber>
    </recommendedName>
</protein>
<comment type="similarity">
    <text evidence="1">Belongs to the ADP-ribosyl cyclase family.</text>
</comment>
<dbReference type="Proteomes" id="UP000621168">
    <property type="component" value="Unassembled WGS sequence"/>
</dbReference>
<evidence type="ECO:0000313" key="7">
    <source>
        <dbReference type="EMBL" id="NXC18760.1"/>
    </source>
</evidence>
<evidence type="ECO:0000256" key="5">
    <source>
        <dbReference type="ARBA" id="ARBA00023027"/>
    </source>
</evidence>
<evidence type="ECO:0000313" key="8">
    <source>
        <dbReference type="Proteomes" id="UP000621168"/>
    </source>
</evidence>
<dbReference type="GO" id="GO:0061809">
    <property type="term" value="F:NAD+ nucleosidase activity, cyclic ADP-ribose generating"/>
    <property type="evidence" value="ECO:0007669"/>
    <property type="project" value="UniProtKB-EC"/>
</dbReference>
<keyword evidence="6" id="KW-1015">Disulfide bond</keyword>
<comment type="caution">
    <text evidence="7">The sequence shown here is derived from an EMBL/GenBank/DDBJ whole genome shotgun (WGS) entry which is preliminary data.</text>
</comment>
<dbReference type="GO" id="GO:0016849">
    <property type="term" value="F:phosphorus-oxygen lyase activity"/>
    <property type="evidence" value="ECO:0007669"/>
    <property type="project" value="TreeGrafter"/>
</dbReference>
<dbReference type="SUPFAM" id="SSF52309">
    <property type="entry name" value="N-(deoxy)ribosyltransferase-like"/>
    <property type="match status" value="1"/>
</dbReference>
<dbReference type="GO" id="GO:0016740">
    <property type="term" value="F:transferase activity"/>
    <property type="evidence" value="ECO:0007669"/>
    <property type="project" value="UniProtKB-KW"/>
</dbReference>
<dbReference type="AlphaFoldDB" id="A0A851LSN5"/>
<dbReference type="PANTHER" id="PTHR10912:SF4">
    <property type="entry name" value="ADP-RIBOSYL CYCLASE_CYCLIC ADP-RIBOSE HYDROLASE 2"/>
    <property type="match status" value="1"/>
</dbReference>
<keyword evidence="3" id="KW-0808">Transferase</keyword>
<dbReference type="GO" id="GO:0005886">
    <property type="term" value="C:plasma membrane"/>
    <property type="evidence" value="ECO:0007669"/>
    <property type="project" value="TreeGrafter"/>
</dbReference>
<keyword evidence="5" id="KW-0520">NAD</keyword>
<gene>
    <name evidence="7" type="primary">Bst1</name>
    <name evidence="7" type="ORF">CORCRI_R02100</name>
</gene>
<dbReference type="GO" id="GO:0030890">
    <property type="term" value="P:positive regulation of B cell proliferation"/>
    <property type="evidence" value="ECO:0007669"/>
    <property type="project" value="TreeGrafter"/>
</dbReference>
<dbReference type="EMBL" id="WBMX01003882">
    <property type="protein sequence ID" value="NXC18760.1"/>
    <property type="molecule type" value="Genomic_DNA"/>
</dbReference>
<proteinExistence type="inferred from homology"/>
<evidence type="ECO:0000256" key="4">
    <source>
        <dbReference type="ARBA" id="ARBA00022801"/>
    </source>
</evidence>
<evidence type="ECO:0000256" key="6">
    <source>
        <dbReference type="ARBA" id="ARBA00023157"/>
    </source>
</evidence>
<dbReference type="PANTHER" id="PTHR10912">
    <property type="entry name" value="ADP-RIBOSYL CYCLASE"/>
    <property type="match status" value="1"/>
</dbReference>
<name>A0A851LSN5_CORCR</name>
<accession>A0A851LSN5</accession>
<evidence type="ECO:0000256" key="1">
    <source>
        <dbReference type="ARBA" id="ARBA00005406"/>
    </source>
</evidence>
<reference evidence="7" key="1">
    <citation type="submission" date="2019-09" db="EMBL/GenBank/DDBJ databases">
        <title>Bird 10,000 Genomes (B10K) Project - Family phase.</title>
        <authorList>
            <person name="Zhang G."/>
        </authorList>
    </citation>
    <scope>NUCLEOTIDE SEQUENCE</scope>
    <source>
        <strain evidence="7">B10K-CU-031-40</strain>
    </source>
</reference>
<feature type="non-terminal residue" evidence="7">
    <location>
        <position position="173"/>
    </location>
</feature>
<keyword evidence="8" id="KW-1185">Reference proteome</keyword>
<dbReference type="InterPro" id="IPR003193">
    <property type="entry name" value="ADP-ribosyl_cyclase"/>
</dbReference>
<dbReference type="OrthoDB" id="9944984at2759"/>
<dbReference type="Pfam" id="PF02267">
    <property type="entry name" value="Rib_hydrolayse"/>
    <property type="match status" value="1"/>
</dbReference>
<evidence type="ECO:0000256" key="2">
    <source>
        <dbReference type="ARBA" id="ARBA00011982"/>
    </source>
</evidence>
<keyword evidence="4 7" id="KW-0378">Hydrolase</keyword>
<dbReference type="EC" id="3.2.2.6" evidence="2"/>
<dbReference type="Gene3D" id="1.20.82.10">
    <property type="entry name" value="ADP Ribosyl Cyclase, Chain A, domain 1"/>
    <property type="match status" value="2"/>
</dbReference>
<organism evidence="7 8">
    <name type="scientific">Corythaeola cristata</name>
    <name type="common">Great blue turaco</name>
    <dbReference type="NCBI Taxonomy" id="103954"/>
    <lineage>
        <taxon>Eukaryota</taxon>
        <taxon>Metazoa</taxon>
        <taxon>Chordata</taxon>
        <taxon>Craniata</taxon>
        <taxon>Vertebrata</taxon>
        <taxon>Euteleostomi</taxon>
        <taxon>Archelosauria</taxon>
        <taxon>Archosauria</taxon>
        <taxon>Dinosauria</taxon>
        <taxon>Saurischia</taxon>
        <taxon>Theropoda</taxon>
        <taxon>Coelurosauria</taxon>
        <taxon>Aves</taxon>
        <taxon>Neognathae</taxon>
        <taxon>Neoaves</taxon>
        <taxon>Otidimorphae</taxon>
        <taxon>Musophagiformes</taxon>
        <taxon>Musophagidae</taxon>
        <taxon>Corythaeola</taxon>
    </lineage>
</organism>
<feature type="non-terminal residue" evidence="7">
    <location>
        <position position="1"/>
    </location>
</feature>
<sequence length="173" mass="19389">KWKGEGTTQNLESIVIGRCYDYIRILNPAVGEKNCSEIWEAFKNAFVNKDPCSILPEDYELFINLSLHTIPPNKSLFWENNQLLVNSFAARGRRYMSVGDTLFGFFADFLNWCGQPNSTGLEYESCPTTEECENNAVESFWRMASITYAQHSSGVIHVLLNGSAVGGAYPEPG</sequence>
<evidence type="ECO:0000256" key="3">
    <source>
        <dbReference type="ARBA" id="ARBA00022679"/>
    </source>
</evidence>